<protein>
    <recommendedName>
        <fullName evidence="2">EF-hand domain-containing protein</fullName>
    </recommendedName>
</protein>
<name>A0A0F9NIX6_9ZZZZ</name>
<proteinExistence type="predicted"/>
<organism evidence="1">
    <name type="scientific">marine sediment metagenome</name>
    <dbReference type="NCBI Taxonomy" id="412755"/>
    <lineage>
        <taxon>unclassified sequences</taxon>
        <taxon>metagenomes</taxon>
        <taxon>ecological metagenomes</taxon>
    </lineage>
</organism>
<comment type="caution">
    <text evidence="1">The sequence shown here is derived from an EMBL/GenBank/DDBJ whole genome shotgun (WGS) entry which is preliminary data.</text>
</comment>
<dbReference type="PROSITE" id="PS00018">
    <property type="entry name" value="EF_HAND_1"/>
    <property type="match status" value="1"/>
</dbReference>
<evidence type="ECO:0008006" key="2">
    <source>
        <dbReference type="Google" id="ProtNLM"/>
    </source>
</evidence>
<evidence type="ECO:0000313" key="1">
    <source>
        <dbReference type="EMBL" id="KKM88760.1"/>
    </source>
</evidence>
<sequence>GLPRALAAEVLFDPLNLLPGFGLTKFDDVARLGRLVLNATRAAPEARAAAVATLRESGQFRRLLRTVSEEVGGGPPLRGGEEVPTRVQRIEEVGAAKGTVAKPHGLYTSPADLTSPHAGLGGRRSVMQTNPNAKVLTVDSSELIATNRGSRVGQPAGIAALRNLIGDEQTFALLKLPKAEAIARVRTEFPQTEWSRYFDTQEVVEAYAGLKARKADYDAIWAVDQSAPEFSEYVGLTDAAFRSAPSAPPLRGGQRVFPEEITAERVGEGLAGFEPPRGPTTPTAQAAAEEAGNRFAAPLRDFEQVTSEVVTSDNPAIRFFTRGINPSVAENTAEGRALTAFARQRVAAAELSDVAVSAAIDPHAQRFTTRTGGVFNIADDGAIKGLRVREGQSRIWQDVFSRPDDYPLTLQQRAFVDDFRQVVDEVESLRVQAGLKPRAKTGPEGWGYVPRQVKGVRGIELRRPSSPGLQRVFEEAQEGVARGVRYDTNPRATLELHVRSAYREIVQQQLNDALTPLSVTPSEILRAKNPQLVARTEAAAKELAEATRARRALVVSRALEKIDPKTAKLLRGRSVRTQTGFKFLPGKLTNAQRAATKRVEEAAAAFEKVKGPYRRAIESARRSEIAPGKLFGQTEDTIAVGQWRGRFFPREQADLLNETLGTFLTAPQRASPFARGIEILGNHIRFLSAIGDFAAPFIQGLPLLARNPVAWSRATLRHYQAFFDPTVQARFIRDHIETFQEMAQHGIPIGDPEFFAALREGGGIPIGRLLEVLPKGKEARSVFQQVGRQTFGRFQASYNMFLGSARAQMWEALKPTWRGSLDDLAAHIRNMTGGLDSRALGVGPSQRGFESVWLAFSPRLLRSTVALVSDLRLGLRNPKGLEAFRALGSLITGTVGVYVAAGLAQGKSWEEIATGLNPLNGKKFLSFEVNGDWIGIGGQVRAITQLLAATVSAAAPGGRPASDLISNDNPLLQFYESRGAPALNIVGGVAEAATGADILKFENIDSLPTLIKHLGTSALPFAVQGVLEGEGPFTTAAALVGARTSAQTPFEGRRALVQQITGKEEATLDPGERFDLFEGDIQAAASRFSTDVETIQRLRDLQQKGREISGERFESPIEERRQAITTTATQIETEQLAPAAKGLLSGDPLALDAYNEARKTFFTSRRAVSESESARLGLEPAEFEAETAQQILVDDYYALEPEDTNGNGFIDKEDMEVFFDAQDKLLDQMNAGSKRAIKDPRNFFTNSDVIDVEDQRLEAIDALKAITALPKWQGLTVVEGEKLDDLVSRITADVQRFKAQAVREELDPDVVTFRSTAEWLEDRGEITELDALNAIAVSSGKAIREQGRIDLALEHRRVLLTIFPNFFDSILPVDVERAELTEVEIGQLQPVR</sequence>
<gene>
    <name evidence="1" type="ORF">LCGC14_1255520</name>
</gene>
<reference evidence="1" key="1">
    <citation type="journal article" date="2015" name="Nature">
        <title>Complex archaea that bridge the gap between prokaryotes and eukaryotes.</title>
        <authorList>
            <person name="Spang A."/>
            <person name="Saw J.H."/>
            <person name="Jorgensen S.L."/>
            <person name="Zaremba-Niedzwiedzka K."/>
            <person name="Martijn J."/>
            <person name="Lind A.E."/>
            <person name="van Eijk R."/>
            <person name="Schleper C."/>
            <person name="Guy L."/>
            <person name="Ettema T.J."/>
        </authorList>
    </citation>
    <scope>NUCLEOTIDE SEQUENCE</scope>
</reference>
<dbReference type="InterPro" id="IPR018247">
    <property type="entry name" value="EF_Hand_1_Ca_BS"/>
</dbReference>
<dbReference type="EMBL" id="LAZR01006918">
    <property type="protein sequence ID" value="KKM88760.1"/>
    <property type="molecule type" value="Genomic_DNA"/>
</dbReference>
<feature type="non-terminal residue" evidence="1">
    <location>
        <position position="1"/>
    </location>
</feature>
<accession>A0A0F9NIX6</accession>